<sequence length="173" mass="17480">MRTPRAALAMVGILLVLTGCAEPSTTAGTTADQVPVEAPDARPDAEVDEANVPIAAVAPEAQEVNEPEPEQAGGIKMTSDQGKGLDPDDVSDTAMAGGCVPGYGAGGVCLPPVPPRLAKEHAGHAGMSGMEMATFYNCNDVRDLIPRGIETVGDPLGLDSNGDGIACGKGDDI</sequence>
<dbReference type="PROSITE" id="PS51257">
    <property type="entry name" value="PROKAR_LIPOPROTEIN"/>
    <property type="match status" value="1"/>
</dbReference>
<feature type="signal peptide" evidence="2">
    <location>
        <begin position="1"/>
        <end position="21"/>
    </location>
</feature>
<dbReference type="EMBL" id="JBDXMX010000005">
    <property type="protein sequence ID" value="MEO9248370.1"/>
    <property type="molecule type" value="Genomic_DNA"/>
</dbReference>
<feature type="region of interest" description="Disordered" evidence="1">
    <location>
        <begin position="62"/>
        <end position="89"/>
    </location>
</feature>
<evidence type="ECO:0000313" key="4">
    <source>
        <dbReference type="Proteomes" id="UP001484097"/>
    </source>
</evidence>
<dbReference type="RefSeq" id="WP_347920991.1">
    <property type="nucleotide sequence ID" value="NZ_JBDXMX010000005.1"/>
</dbReference>
<evidence type="ECO:0008006" key="5">
    <source>
        <dbReference type="Google" id="ProtNLM"/>
    </source>
</evidence>
<comment type="caution">
    <text evidence="3">The sequence shown here is derived from an EMBL/GenBank/DDBJ whole genome shotgun (WGS) entry which is preliminary data.</text>
</comment>
<proteinExistence type="predicted"/>
<name>A0ABV0IJN1_9MICC</name>
<accession>A0ABV0IJN1</accession>
<keyword evidence="4" id="KW-1185">Reference proteome</keyword>
<organism evidence="3 4">
    <name type="scientific">Citricoccus nitrophenolicus</name>
    <dbReference type="NCBI Taxonomy" id="863575"/>
    <lineage>
        <taxon>Bacteria</taxon>
        <taxon>Bacillati</taxon>
        <taxon>Actinomycetota</taxon>
        <taxon>Actinomycetes</taxon>
        <taxon>Micrococcales</taxon>
        <taxon>Micrococcaceae</taxon>
        <taxon>Citricoccus</taxon>
    </lineage>
</organism>
<reference evidence="3 4" key="1">
    <citation type="submission" date="2024-05" db="EMBL/GenBank/DDBJ databases">
        <authorList>
            <person name="Yi C."/>
        </authorList>
    </citation>
    <scope>NUCLEOTIDE SEQUENCE [LARGE SCALE GENOMIC DNA]</scope>
    <source>
        <strain evidence="3 4">XS13</strain>
    </source>
</reference>
<gene>
    <name evidence="3" type="ORF">ABDK96_11820</name>
</gene>
<keyword evidence="2" id="KW-0732">Signal</keyword>
<protein>
    <recommendedName>
        <fullName evidence="5">Excalibur calcium-binding domain-containing protein</fullName>
    </recommendedName>
</protein>
<evidence type="ECO:0000313" key="3">
    <source>
        <dbReference type="EMBL" id="MEO9248370.1"/>
    </source>
</evidence>
<feature type="chain" id="PRO_5045374334" description="Excalibur calcium-binding domain-containing protein" evidence="2">
    <location>
        <begin position="22"/>
        <end position="173"/>
    </location>
</feature>
<evidence type="ECO:0000256" key="1">
    <source>
        <dbReference type="SAM" id="MobiDB-lite"/>
    </source>
</evidence>
<dbReference type="Proteomes" id="UP001484097">
    <property type="component" value="Unassembled WGS sequence"/>
</dbReference>
<evidence type="ECO:0000256" key="2">
    <source>
        <dbReference type="SAM" id="SignalP"/>
    </source>
</evidence>